<feature type="non-terminal residue" evidence="2">
    <location>
        <position position="263"/>
    </location>
</feature>
<reference evidence="2" key="1">
    <citation type="submission" date="2015-04" db="EMBL/GenBank/DDBJ databases">
        <title>The genome sequence of the plant pathogenic Rhizarian Plasmodiophora brassicae reveals insights in its biotrophic life cycle and the origin of chitin synthesis.</title>
        <authorList>
            <person name="Schwelm A."/>
            <person name="Fogelqvist J."/>
            <person name="Knaust A."/>
            <person name="Julke S."/>
            <person name="Lilja T."/>
            <person name="Dhandapani V."/>
            <person name="Bonilla-Rosso G."/>
            <person name="Karlsson M."/>
            <person name="Shevchenko A."/>
            <person name="Choi S.R."/>
            <person name="Kim H.G."/>
            <person name="Park J.Y."/>
            <person name="Lim Y.P."/>
            <person name="Ludwig-Muller J."/>
            <person name="Dixelius C."/>
        </authorList>
    </citation>
    <scope>NUCLEOTIDE SEQUENCE</scope>
    <source>
        <tissue evidence="2">Potato root galls</tissue>
    </source>
</reference>
<protein>
    <recommendedName>
        <fullName evidence="3">ANK_REP_REGION domain-containing protein</fullName>
    </recommendedName>
</protein>
<sequence>RSSAVLCLSILTLFGLSYAGFIGSSTSNTLSEIQPANEPFAADHALVSNDDRDSRPVCWHLQPLHEDVLQQTDVLTTLLEQLYSKTMDDMLLLLDHFKDVPFADLGHIIMRFTGPLVDHQRLLKKALECKRVDVVYELIMWRENRVDVNTKVGGCTPLILACQKSHTGLFQLLFNKVKEGDDDAYQYVPLCCRKDFHPELDFKHVPNPPIQDPTMVLPIYPISDLHKRMVNYASSFFFWQLSRMVELINVCGDLPIVDFYEVL</sequence>
<accession>A0A0H5QHW1</accession>
<dbReference type="SUPFAM" id="SSF48403">
    <property type="entry name" value="Ankyrin repeat"/>
    <property type="match status" value="1"/>
</dbReference>
<organism evidence="2">
    <name type="scientific">Spongospora subterranea</name>
    <dbReference type="NCBI Taxonomy" id="70186"/>
    <lineage>
        <taxon>Eukaryota</taxon>
        <taxon>Sar</taxon>
        <taxon>Rhizaria</taxon>
        <taxon>Endomyxa</taxon>
        <taxon>Phytomyxea</taxon>
        <taxon>Plasmodiophorida</taxon>
        <taxon>Plasmodiophoridae</taxon>
        <taxon>Spongospora</taxon>
    </lineage>
</organism>
<dbReference type="InterPro" id="IPR036770">
    <property type="entry name" value="Ankyrin_rpt-contain_sf"/>
</dbReference>
<dbReference type="EMBL" id="HACM01001193">
    <property type="protein sequence ID" value="CRZ01635.1"/>
    <property type="molecule type" value="Transcribed_RNA"/>
</dbReference>
<dbReference type="Gene3D" id="1.25.40.20">
    <property type="entry name" value="Ankyrin repeat-containing domain"/>
    <property type="match status" value="1"/>
</dbReference>
<evidence type="ECO:0000256" key="1">
    <source>
        <dbReference type="SAM" id="SignalP"/>
    </source>
</evidence>
<feature type="non-terminal residue" evidence="2">
    <location>
        <position position="1"/>
    </location>
</feature>
<feature type="chain" id="PRO_5005222648" description="ANK_REP_REGION domain-containing protein" evidence="1">
    <location>
        <begin position="20"/>
        <end position="263"/>
    </location>
</feature>
<proteinExistence type="predicted"/>
<evidence type="ECO:0008006" key="3">
    <source>
        <dbReference type="Google" id="ProtNLM"/>
    </source>
</evidence>
<dbReference type="AlphaFoldDB" id="A0A0H5QHW1"/>
<feature type="signal peptide" evidence="1">
    <location>
        <begin position="1"/>
        <end position="19"/>
    </location>
</feature>
<name>A0A0H5QHW1_9EUKA</name>
<keyword evidence="1" id="KW-0732">Signal</keyword>
<evidence type="ECO:0000313" key="2">
    <source>
        <dbReference type="EMBL" id="CRZ01635.1"/>
    </source>
</evidence>